<dbReference type="InterPro" id="IPR003141">
    <property type="entry name" value="Pol/His_phosphatase_N"/>
</dbReference>
<dbReference type="PANTHER" id="PTHR42924">
    <property type="entry name" value="EXONUCLEASE"/>
    <property type="match status" value="1"/>
</dbReference>
<dbReference type="InterPro" id="IPR052018">
    <property type="entry name" value="PHP_domain"/>
</dbReference>
<evidence type="ECO:0000313" key="3">
    <source>
        <dbReference type="EMBL" id="MFC6879239.1"/>
    </source>
</evidence>
<organism evidence="3 4">
    <name type="scientific">Actinomadura yumaensis</name>
    <dbReference type="NCBI Taxonomy" id="111807"/>
    <lineage>
        <taxon>Bacteria</taxon>
        <taxon>Bacillati</taxon>
        <taxon>Actinomycetota</taxon>
        <taxon>Actinomycetes</taxon>
        <taxon>Streptosporangiales</taxon>
        <taxon>Thermomonosporaceae</taxon>
        <taxon>Actinomadura</taxon>
    </lineage>
</organism>
<protein>
    <submittedName>
        <fullName evidence="3">PHP domain-containing protein</fullName>
    </submittedName>
</protein>
<feature type="domain" description="Polymerase/histidinol phosphatase N-terminal" evidence="2">
    <location>
        <begin position="152"/>
        <end position="217"/>
    </location>
</feature>
<dbReference type="NCBIfam" id="NF038032">
    <property type="entry name" value="CehA_McbA_metalo"/>
    <property type="match status" value="1"/>
</dbReference>
<dbReference type="PANTHER" id="PTHR42924:SF3">
    <property type="entry name" value="POLYMERASE_HISTIDINOL PHOSPHATASE N-TERMINAL DOMAIN-CONTAINING PROTEIN"/>
    <property type="match status" value="1"/>
</dbReference>
<feature type="compositionally biased region" description="Pro residues" evidence="1">
    <location>
        <begin position="120"/>
        <end position="134"/>
    </location>
</feature>
<dbReference type="SMART" id="SM00481">
    <property type="entry name" value="POLIIIAc"/>
    <property type="match status" value="1"/>
</dbReference>
<evidence type="ECO:0000313" key="4">
    <source>
        <dbReference type="Proteomes" id="UP001596380"/>
    </source>
</evidence>
<dbReference type="Proteomes" id="UP001596380">
    <property type="component" value="Unassembled WGS sequence"/>
</dbReference>
<comment type="caution">
    <text evidence="3">The sequence shown here is derived from an EMBL/GenBank/DDBJ whole genome shotgun (WGS) entry which is preliminary data.</text>
</comment>
<accession>A0ABW2CCK8</accession>
<feature type="region of interest" description="Disordered" evidence="1">
    <location>
        <begin position="115"/>
        <end position="140"/>
    </location>
</feature>
<sequence>MAGGRERAVVHGGRWTLDDRLERGLRELPVEVPPGTASLTVRLSYDADPGVIDLGCAGPGGFRGWSGGARREFTIAPGWATPGYLPGELEPGLWHVWLGLHRIPVDGLAYEVTATTSTTVPPPPDAPARPPVPERPPRRDLPARSGMRWLAGDLHAHTVHSDGTLTVHELACLAASRGLDYLAVTDHNTVGHHPELPAAAAYSGVILVPGQEVTTDLGHANVFGPRSSALSVAADVAAGGSPGESVGESAAEKLGWIDFRCPAEEWVAGAAAYGSLISVNHPLSGDCAWRQPLPEAARPRLAEVWHSAWWDRRWGAPLAWARLWRPDVVPLGGSDYHDPAQHKLLGEPVTWVLAEDDDVLGGLAAGRTAVAAGRDAPVLLRVEDDLIAVGADGTVLVRPDGRREVVRGDHYRTAAKADGMHRLESYENEVIALCG</sequence>
<keyword evidence="4" id="KW-1185">Reference proteome</keyword>
<dbReference type="EMBL" id="JBHSXS010000002">
    <property type="protein sequence ID" value="MFC6879239.1"/>
    <property type="molecule type" value="Genomic_DNA"/>
</dbReference>
<dbReference type="Gene3D" id="3.20.20.140">
    <property type="entry name" value="Metal-dependent hydrolases"/>
    <property type="match status" value="1"/>
</dbReference>
<evidence type="ECO:0000259" key="2">
    <source>
        <dbReference type="SMART" id="SM00481"/>
    </source>
</evidence>
<dbReference type="SUPFAM" id="SSF89550">
    <property type="entry name" value="PHP domain-like"/>
    <property type="match status" value="1"/>
</dbReference>
<dbReference type="RefSeq" id="WP_160823908.1">
    <property type="nucleotide sequence ID" value="NZ_JBHSXE010000001.1"/>
</dbReference>
<proteinExistence type="predicted"/>
<name>A0ABW2CCK8_9ACTN</name>
<reference evidence="4" key="1">
    <citation type="journal article" date="2019" name="Int. J. Syst. Evol. Microbiol.">
        <title>The Global Catalogue of Microorganisms (GCM) 10K type strain sequencing project: providing services to taxonomists for standard genome sequencing and annotation.</title>
        <authorList>
            <consortium name="The Broad Institute Genomics Platform"/>
            <consortium name="The Broad Institute Genome Sequencing Center for Infectious Disease"/>
            <person name="Wu L."/>
            <person name="Ma J."/>
        </authorList>
    </citation>
    <scope>NUCLEOTIDE SEQUENCE [LARGE SCALE GENOMIC DNA]</scope>
    <source>
        <strain evidence="4">JCM 3369</strain>
    </source>
</reference>
<dbReference type="InterPro" id="IPR016195">
    <property type="entry name" value="Pol/histidinol_Pase-like"/>
</dbReference>
<gene>
    <name evidence="3" type="ORF">ACFQKB_05615</name>
</gene>
<evidence type="ECO:0000256" key="1">
    <source>
        <dbReference type="SAM" id="MobiDB-lite"/>
    </source>
</evidence>